<feature type="transmembrane region" description="Helical" evidence="1">
    <location>
        <begin position="39"/>
        <end position="58"/>
    </location>
</feature>
<keyword evidence="1" id="KW-1133">Transmembrane helix</keyword>
<sequence>MNGFWRNFSWIFPATHGIQGYIEANTMGSELRAISFEYISLWIQTAVYFVTATLVYYWQIRRSKRKYATLSVD</sequence>
<reference evidence="2" key="1">
    <citation type="submission" date="2019-08" db="EMBL/GenBank/DDBJ databases">
        <authorList>
            <person name="Kucharzyk K."/>
            <person name="Murdoch R.W."/>
            <person name="Higgins S."/>
            <person name="Loffler F."/>
        </authorList>
    </citation>
    <scope>NUCLEOTIDE SEQUENCE</scope>
</reference>
<organism evidence="2">
    <name type="scientific">bioreactor metagenome</name>
    <dbReference type="NCBI Taxonomy" id="1076179"/>
    <lineage>
        <taxon>unclassified sequences</taxon>
        <taxon>metagenomes</taxon>
        <taxon>ecological metagenomes</taxon>
    </lineage>
</organism>
<keyword evidence="1" id="KW-0472">Membrane</keyword>
<proteinExistence type="predicted"/>
<dbReference type="AlphaFoldDB" id="A0A645E5K0"/>
<keyword evidence="1" id="KW-0812">Transmembrane</keyword>
<gene>
    <name evidence="2" type="ORF">SDC9_144243</name>
</gene>
<dbReference type="EMBL" id="VSSQ01043393">
    <property type="protein sequence ID" value="MPM97070.1"/>
    <property type="molecule type" value="Genomic_DNA"/>
</dbReference>
<name>A0A645E5K0_9ZZZZ</name>
<evidence type="ECO:0000256" key="1">
    <source>
        <dbReference type="SAM" id="Phobius"/>
    </source>
</evidence>
<protein>
    <submittedName>
        <fullName evidence="2">Uncharacterized protein</fullName>
    </submittedName>
</protein>
<accession>A0A645E5K0</accession>
<comment type="caution">
    <text evidence="2">The sequence shown here is derived from an EMBL/GenBank/DDBJ whole genome shotgun (WGS) entry which is preliminary data.</text>
</comment>
<evidence type="ECO:0000313" key="2">
    <source>
        <dbReference type="EMBL" id="MPM97070.1"/>
    </source>
</evidence>